<sequence>MDNKNSVIEGVHTINCDQRKVRVVRLNSDGKYALTAGSDKTIKLWNPYKSMHLSTYSGDYGEILDVCSSVDNSTILSGGVSKNLLLHDVETKRNIARWLGHLAQINSVAFNEEGTMSFSASQDGTVRCYDLRSKSKNPIQVFNEATDAVLCISIKSHEIATGSADGKLRLYDIRKGAMTSDDFGHPISSVNFTPDSQCILVSVLHSSVILLDKINGGALLNLESHINRQYKLESCIMASENEIVSCSEDGYLYIYEMVNGKVIGKCDHKPNLYIHSVVSHPKEPKVLSATSDKIYIWQLRI</sequence>
<dbReference type="SUPFAM" id="SSF50978">
    <property type="entry name" value="WD40 repeat-like"/>
    <property type="match status" value="1"/>
</dbReference>
<proteinExistence type="inferred from homology"/>
<dbReference type="GO" id="GO:0071013">
    <property type="term" value="C:catalytic step 2 spliceosome"/>
    <property type="evidence" value="ECO:0007669"/>
    <property type="project" value="TreeGrafter"/>
</dbReference>
<dbReference type="PROSITE" id="PS50082">
    <property type="entry name" value="WD_REPEATS_2"/>
    <property type="match status" value="2"/>
</dbReference>
<evidence type="ECO:0000256" key="4">
    <source>
        <dbReference type="ARBA" id="ARBA00040453"/>
    </source>
</evidence>
<dbReference type="PANTHER" id="PTHR22842:SF3">
    <property type="entry name" value="WD REPEAT DOMAIN-CONTAINING PROTEIN 83"/>
    <property type="match status" value="1"/>
</dbReference>
<dbReference type="InterPro" id="IPR036322">
    <property type="entry name" value="WD40_repeat_dom_sf"/>
</dbReference>
<keyword evidence="7" id="KW-1185">Reference proteome</keyword>
<dbReference type="PANTHER" id="PTHR22842">
    <property type="entry name" value="WD40 REPEAT PROTEIN"/>
    <property type="match status" value="1"/>
</dbReference>
<evidence type="ECO:0000256" key="1">
    <source>
        <dbReference type="ARBA" id="ARBA00004496"/>
    </source>
</evidence>
<dbReference type="Gene3D" id="2.130.10.10">
    <property type="entry name" value="YVTN repeat-like/Quinoprotein amine dehydrogenase"/>
    <property type="match status" value="1"/>
</dbReference>
<evidence type="ECO:0000256" key="5">
    <source>
        <dbReference type="ARBA" id="ARBA00042222"/>
    </source>
</evidence>
<evidence type="ECO:0000256" key="3">
    <source>
        <dbReference type="ARBA" id="ARBA00038145"/>
    </source>
</evidence>
<keyword evidence="2" id="KW-0963">Cytoplasm</keyword>
<comment type="subcellular location">
    <subcellularLocation>
        <location evidence="1">Cytoplasm</location>
    </subcellularLocation>
</comment>
<dbReference type="Proteomes" id="UP000035681">
    <property type="component" value="Unplaced"/>
</dbReference>
<evidence type="ECO:0000256" key="6">
    <source>
        <dbReference type="PROSITE-ProRule" id="PRU00221"/>
    </source>
</evidence>
<dbReference type="Pfam" id="PF00400">
    <property type="entry name" value="WD40"/>
    <property type="match status" value="3"/>
</dbReference>
<dbReference type="InterPro" id="IPR001680">
    <property type="entry name" value="WD40_rpt"/>
</dbReference>
<evidence type="ECO:0000313" key="8">
    <source>
        <dbReference type="WBParaSite" id="SSTP_0000464200.1"/>
    </source>
</evidence>
<dbReference type="InterPro" id="IPR015943">
    <property type="entry name" value="WD40/YVTN_repeat-like_dom_sf"/>
</dbReference>
<dbReference type="AlphaFoldDB" id="A0A0K0E558"/>
<accession>A0A0K0E558</accession>
<dbReference type="InterPro" id="IPR051980">
    <property type="entry name" value="WD_repeat_MORG1"/>
</dbReference>
<feature type="repeat" description="WD" evidence="6">
    <location>
        <begin position="14"/>
        <end position="46"/>
    </location>
</feature>
<dbReference type="WBParaSite" id="TCONS_00007435.p1">
    <property type="protein sequence ID" value="TCONS_00007435.p1"/>
    <property type="gene ID" value="XLOC_005466"/>
</dbReference>
<evidence type="ECO:0000313" key="7">
    <source>
        <dbReference type="Proteomes" id="UP000035681"/>
    </source>
</evidence>
<evidence type="ECO:0000256" key="2">
    <source>
        <dbReference type="ARBA" id="ARBA00022490"/>
    </source>
</evidence>
<dbReference type="GO" id="GO:0000398">
    <property type="term" value="P:mRNA splicing, via spliceosome"/>
    <property type="evidence" value="ECO:0007669"/>
    <property type="project" value="TreeGrafter"/>
</dbReference>
<feature type="repeat" description="WD" evidence="6">
    <location>
        <begin position="98"/>
        <end position="139"/>
    </location>
</feature>
<keyword evidence="6" id="KW-0853">WD repeat</keyword>
<dbReference type="SMART" id="SM00320">
    <property type="entry name" value="WD40"/>
    <property type="match status" value="7"/>
</dbReference>
<dbReference type="STRING" id="6248.A0A0K0E558"/>
<name>A0A0K0E558_STRER</name>
<dbReference type="PROSITE" id="PS50294">
    <property type="entry name" value="WD_REPEATS_REGION"/>
    <property type="match status" value="2"/>
</dbReference>
<dbReference type="WBParaSite" id="SSTP_0000464200.1">
    <property type="protein sequence ID" value="SSTP_0000464200.1"/>
    <property type="gene ID" value="SSTP_0000464200"/>
</dbReference>
<reference evidence="8" key="1">
    <citation type="submission" date="2015-08" db="UniProtKB">
        <authorList>
            <consortium name="WormBaseParasite"/>
        </authorList>
    </citation>
    <scope>IDENTIFICATION</scope>
</reference>
<protein>
    <recommendedName>
        <fullName evidence="4">WD repeat domain-containing protein 83</fullName>
    </recommendedName>
    <alternativeName>
        <fullName evidence="5">Mitogen-activated protein kinase organizer 1</fullName>
    </alternativeName>
</protein>
<comment type="similarity">
    <text evidence="3">Belongs to the WD repeat MORG1 family.</text>
</comment>
<organism evidence="8">
    <name type="scientific">Strongyloides stercoralis</name>
    <name type="common">Threadworm</name>
    <dbReference type="NCBI Taxonomy" id="6248"/>
    <lineage>
        <taxon>Eukaryota</taxon>
        <taxon>Metazoa</taxon>
        <taxon>Ecdysozoa</taxon>
        <taxon>Nematoda</taxon>
        <taxon>Chromadorea</taxon>
        <taxon>Rhabditida</taxon>
        <taxon>Tylenchina</taxon>
        <taxon>Panagrolaimomorpha</taxon>
        <taxon>Strongyloidoidea</taxon>
        <taxon>Strongyloididae</taxon>
        <taxon>Strongyloides</taxon>
    </lineage>
</organism>
<dbReference type="GO" id="GO:0005737">
    <property type="term" value="C:cytoplasm"/>
    <property type="evidence" value="ECO:0007669"/>
    <property type="project" value="UniProtKB-SubCell"/>
</dbReference>